<evidence type="ECO:0000313" key="2">
    <source>
        <dbReference type="EMBL" id="BES79965.1"/>
    </source>
</evidence>
<keyword evidence="1" id="KW-1133">Transmembrane helix</keyword>
<evidence type="ECO:0000313" key="3">
    <source>
        <dbReference type="Proteomes" id="UP001304813"/>
    </source>
</evidence>
<protein>
    <submittedName>
        <fullName evidence="2">Uncharacterized protein</fullName>
    </submittedName>
</protein>
<proteinExistence type="predicted"/>
<dbReference type="Proteomes" id="UP001304813">
    <property type="component" value="Segment"/>
</dbReference>
<evidence type="ECO:0000256" key="1">
    <source>
        <dbReference type="SAM" id="Phobius"/>
    </source>
</evidence>
<keyword evidence="1" id="KW-0472">Membrane</keyword>
<feature type="transmembrane region" description="Helical" evidence="1">
    <location>
        <begin position="70"/>
        <end position="93"/>
    </location>
</feature>
<accession>A0AA86IWR9</accession>
<keyword evidence="1" id="KW-0812">Transmembrane</keyword>
<organism evidence="2 3">
    <name type="scientific">Yersinia phage vB_Yru_GN1</name>
    <dbReference type="NCBI Taxonomy" id="3074381"/>
    <lineage>
        <taxon>Viruses</taxon>
        <taxon>Duplodnaviria</taxon>
        <taxon>Heunggongvirae</taxon>
        <taxon>Uroviricota</taxon>
        <taxon>Caudoviricetes</taxon>
        <taxon>Caudoviricetes incertae sedis</taxon>
        <taxon>Sepahanvirus</taxon>
        <taxon>Sepahanvirus vB-Yru-GN1</taxon>
    </lineage>
</organism>
<sequence length="95" mass="10704">MSDQYPQDLDRRMTRMEDNLENINRSLQQISLDSMKNSVIMEQLNKLEPRVRTLENDVHNNKMIVSAVKWLAITAAGSAVALLLSSIASRITFGG</sequence>
<keyword evidence="3" id="KW-1185">Reference proteome</keyword>
<reference evidence="2 3" key="1">
    <citation type="submission" date="2023-09" db="EMBL/GenBank/DDBJ databases">
        <title>Analysis of phage genome (vB_Yru_GN1) of the bacterium (Yersinia ruckeri).</title>
        <authorList>
            <person name="Ganjoor M.S."/>
            <person name="Bouzari M."/>
            <person name="Soleimani-Delfan A."/>
        </authorList>
    </citation>
    <scope>NUCLEOTIDE SEQUENCE [LARGE SCALE GENOMIC DNA]</scope>
    <source>
        <strain evidence="3">vB_Yru_GN1</strain>
    </source>
</reference>
<name>A0AA86IWR9_9CAUD</name>
<dbReference type="EMBL" id="LC779065">
    <property type="protein sequence ID" value="BES79965.1"/>
    <property type="molecule type" value="Genomic_DNA"/>
</dbReference>